<name>A0A1H1ZPY6_9ACTN</name>
<sequence>MTRAAFLAEVQSLGDRLDGFEQLGLEISQLAAAIRTPDPKIKELHRRARTVESGLRDRLQMLLGQCDCDEMG</sequence>
<dbReference type="Proteomes" id="UP000198688">
    <property type="component" value="Chromosome I"/>
</dbReference>
<reference evidence="1 2" key="1">
    <citation type="submission" date="2016-10" db="EMBL/GenBank/DDBJ databases">
        <authorList>
            <person name="de Groot N.N."/>
        </authorList>
    </citation>
    <scope>NUCLEOTIDE SEQUENCE [LARGE SCALE GENOMIC DNA]</scope>
    <source>
        <strain evidence="1 2">DSM 43941</strain>
    </source>
</reference>
<dbReference type="AlphaFoldDB" id="A0A1H1ZPY6"/>
<evidence type="ECO:0000313" key="2">
    <source>
        <dbReference type="Proteomes" id="UP000198688"/>
    </source>
</evidence>
<gene>
    <name evidence="1" type="ORF">SAMN04489716_3435</name>
</gene>
<organism evidence="1 2">
    <name type="scientific">Actinoplanes derwentensis</name>
    <dbReference type="NCBI Taxonomy" id="113562"/>
    <lineage>
        <taxon>Bacteria</taxon>
        <taxon>Bacillati</taxon>
        <taxon>Actinomycetota</taxon>
        <taxon>Actinomycetes</taxon>
        <taxon>Micromonosporales</taxon>
        <taxon>Micromonosporaceae</taxon>
        <taxon>Actinoplanes</taxon>
    </lineage>
</organism>
<accession>A0A1H1ZPY6</accession>
<keyword evidence="2" id="KW-1185">Reference proteome</keyword>
<proteinExistence type="predicted"/>
<dbReference type="EMBL" id="LT629758">
    <property type="protein sequence ID" value="SDT35764.1"/>
    <property type="molecule type" value="Genomic_DNA"/>
</dbReference>
<protein>
    <submittedName>
        <fullName evidence="1">Uncharacterized protein</fullName>
    </submittedName>
</protein>
<evidence type="ECO:0000313" key="1">
    <source>
        <dbReference type="EMBL" id="SDT35764.1"/>
    </source>
</evidence>